<gene>
    <name evidence="14" type="primary">PANX</name>
    <name evidence="16" type="ORF">ACEWY4_008971</name>
</gene>
<evidence type="ECO:0000256" key="2">
    <source>
        <dbReference type="ARBA" id="ARBA00004651"/>
    </source>
</evidence>
<evidence type="ECO:0000256" key="10">
    <source>
        <dbReference type="ARBA" id="ARBA00023180"/>
    </source>
</evidence>
<feature type="glycosylation site" description="N-linked (GlcNAc...) asparagine" evidence="13">
    <location>
        <position position="71"/>
    </location>
</feature>
<feature type="glycosylation site" description="N-linked (GlcNAc...) asparagine" evidence="12">
    <location>
        <position position="254"/>
    </location>
</feature>
<keyword evidence="7 14" id="KW-1133">Transmembrane helix</keyword>
<dbReference type="Pfam" id="PF00876">
    <property type="entry name" value="Innexin"/>
    <property type="match status" value="1"/>
</dbReference>
<evidence type="ECO:0000256" key="5">
    <source>
        <dbReference type="ARBA" id="ARBA00022692"/>
    </source>
</evidence>
<reference evidence="16 17" key="1">
    <citation type="submission" date="2024-09" db="EMBL/GenBank/DDBJ databases">
        <title>A chromosome-level genome assembly of Gray's grenadier anchovy, Coilia grayii.</title>
        <authorList>
            <person name="Fu Z."/>
        </authorList>
    </citation>
    <scope>NUCLEOTIDE SEQUENCE [LARGE SCALE GENOMIC DNA]</scope>
    <source>
        <strain evidence="16">G4</strain>
        <tissue evidence="16">Muscle</tissue>
    </source>
</reference>
<comment type="subcellular location">
    <subcellularLocation>
        <location evidence="2 14">Cell membrane</location>
        <topology evidence="2 14">Multi-pass membrane protein</topology>
    </subcellularLocation>
    <subcellularLocation>
        <location evidence="1">Endoplasmic reticulum membrane</location>
        <topology evidence="1">Multi-pass membrane protein</topology>
    </subcellularLocation>
</comment>
<feature type="transmembrane region" description="Helical" evidence="14">
    <location>
        <begin position="277"/>
        <end position="298"/>
    </location>
</feature>
<organism evidence="16 17">
    <name type="scientific">Coilia grayii</name>
    <name type="common">Gray's grenadier anchovy</name>
    <dbReference type="NCBI Taxonomy" id="363190"/>
    <lineage>
        <taxon>Eukaryota</taxon>
        <taxon>Metazoa</taxon>
        <taxon>Chordata</taxon>
        <taxon>Craniata</taxon>
        <taxon>Vertebrata</taxon>
        <taxon>Euteleostomi</taxon>
        <taxon>Actinopterygii</taxon>
        <taxon>Neopterygii</taxon>
        <taxon>Teleostei</taxon>
        <taxon>Clupei</taxon>
        <taxon>Clupeiformes</taxon>
        <taxon>Clupeoidei</taxon>
        <taxon>Engraulidae</taxon>
        <taxon>Coilinae</taxon>
        <taxon>Coilia</taxon>
    </lineage>
</organism>
<feature type="transmembrane region" description="Helical" evidence="14">
    <location>
        <begin position="204"/>
        <end position="229"/>
    </location>
</feature>
<evidence type="ECO:0000256" key="15">
    <source>
        <dbReference type="SAM" id="MobiDB-lite"/>
    </source>
</evidence>
<dbReference type="InterPro" id="IPR000990">
    <property type="entry name" value="Innexin"/>
</dbReference>
<feature type="compositionally biased region" description="Basic and acidic residues" evidence="15">
    <location>
        <begin position="412"/>
        <end position="431"/>
    </location>
</feature>
<comment type="function">
    <text evidence="14">Structural component of the gap junctions and the hemichannels.</text>
</comment>
<keyword evidence="9 14" id="KW-0472">Membrane</keyword>
<keyword evidence="5 14" id="KW-0812">Transmembrane</keyword>
<dbReference type="InterPro" id="IPR039099">
    <property type="entry name" value="Pannexin"/>
</dbReference>
<evidence type="ECO:0000256" key="1">
    <source>
        <dbReference type="ARBA" id="ARBA00004477"/>
    </source>
</evidence>
<evidence type="ECO:0000256" key="12">
    <source>
        <dbReference type="PIRSR" id="PIRSR600990-51"/>
    </source>
</evidence>
<keyword evidence="8 14" id="KW-0406">Ion transport</keyword>
<dbReference type="PANTHER" id="PTHR15759:SF5">
    <property type="entry name" value="PANNEXIN-1"/>
    <property type="match status" value="1"/>
</dbReference>
<evidence type="ECO:0000256" key="3">
    <source>
        <dbReference type="ARBA" id="ARBA00022448"/>
    </source>
</evidence>
<evidence type="ECO:0000256" key="13">
    <source>
        <dbReference type="PIRSR" id="PIRSR600990-52"/>
    </source>
</evidence>
<dbReference type="Proteomes" id="UP001591681">
    <property type="component" value="Unassembled WGS sequence"/>
</dbReference>
<evidence type="ECO:0000313" key="16">
    <source>
        <dbReference type="EMBL" id="KAL2094252.1"/>
    </source>
</evidence>
<protein>
    <recommendedName>
        <fullName evidence="14">Pannexin</fullName>
    </recommendedName>
</protein>
<feature type="transmembrane region" description="Helical" evidence="14">
    <location>
        <begin position="37"/>
        <end position="55"/>
    </location>
</feature>
<feature type="region of interest" description="Disordered" evidence="15">
    <location>
        <begin position="377"/>
        <end position="431"/>
    </location>
</feature>
<name>A0ABD1K541_9TELE</name>
<dbReference type="EMBL" id="JBHFQA010000008">
    <property type="protein sequence ID" value="KAL2094252.1"/>
    <property type="molecule type" value="Genomic_DNA"/>
</dbReference>
<keyword evidence="17" id="KW-1185">Reference proteome</keyword>
<keyword evidence="10 12" id="KW-0325">Glycoprotein</keyword>
<evidence type="ECO:0000256" key="14">
    <source>
        <dbReference type="RuleBase" id="RU010713"/>
    </source>
</evidence>
<dbReference type="GO" id="GO:0005921">
    <property type="term" value="C:gap junction"/>
    <property type="evidence" value="ECO:0007669"/>
    <property type="project" value="UniProtKB-UniRule"/>
</dbReference>
<dbReference type="GO" id="GO:0005789">
    <property type="term" value="C:endoplasmic reticulum membrane"/>
    <property type="evidence" value="ECO:0007669"/>
    <property type="project" value="UniProtKB-SubCell"/>
</dbReference>
<comment type="similarity">
    <text evidence="14">Belongs to the pannexin family.</text>
</comment>
<keyword evidence="3 14" id="KW-0813">Transport</keyword>
<evidence type="ECO:0000256" key="8">
    <source>
        <dbReference type="ARBA" id="ARBA00023065"/>
    </source>
</evidence>
<dbReference type="GO" id="GO:0034220">
    <property type="term" value="P:monoatomic ion transmembrane transport"/>
    <property type="evidence" value="ECO:0007669"/>
    <property type="project" value="UniProtKB-KW"/>
</dbReference>
<sequence>MAIAHVATEYVFSDFLLKESNETKYKGVRLDLAVDKLVTFIAVGLPLLLISLAFAQEVSVGTQISCFAPTNFSWRQAAYVDSYCWAAVQDQQTQEDGSNSAPLWLHKFFPYILLLVAILMYVPAVFWRFTAAPHLSSDLSFIMEELDRTYNRAIKLAKNRAASSLEVQESPEDVYGALDLAEGCLKYPLVEQYLKTKRYSRGLVLKYVLCRALTLVTLLLASLYLGYYIRLASSASSDEFSCDIRSGVLRQRANDSTLPAAMQCKLVAVGVFRLLSYINLVVYVLLAPVVVYAALAPLRQGARFLRPYEMLPAFGSLDLATSFYDDLSLYLLFLEENLSELKSYKCLQVLELLREGGGEAFDTMCLLRSLGQVKTDVLDGKKPSGSKPQPVKPEGESDTQEAKDASSLQQDGGEKRGQACDCSKEVRQRLI</sequence>
<evidence type="ECO:0000256" key="7">
    <source>
        <dbReference type="ARBA" id="ARBA00022989"/>
    </source>
</evidence>
<keyword evidence="4" id="KW-1003">Cell membrane</keyword>
<evidence type="ECO:0000313" key="17">
    <source>
        <dbReference type="Proteomes" id="UP001591681"/>
    </source>
</evidence>
<evidence type="ECO:0000256" key="11">
    <source>
        <dbReference type="ARBA" id="ARBA00023303"/>
    </source>
</evidence>
<dbReference type="PROSITE" id="PS51013">
    <property type="entry name" value="PANNEXIN"/>
    <property type="match status" value="1"/>
</dbReference>
<dbReference type="PANTHER" id="PTHR15759">
    <property type="entry name" value="PANNEXIN"/>
    <property type="match status" value="1"/>
</dbReference>
<keyword evidence="6" id="KW-0256">Endoplasmic reticulum</keyword>
<proteinExistence type="inferred from homology"/>
<evidence type="ECO:0000256" key="4">
    <source>
        <dbReference type="ARBA" id="ARBA00022475"/>
    </source>
</evidence>
<comment type="caution">
    <text evidence="16">The sequence shown here is derived from an EMBL/GenBank/DDBJ whole genome shotgun (WGS) entry which is preliminary data.</text>
</comment>
<dbReference type="GO" id="GO:0005886">
    <property type="term" value="C:plasma membrane"/>
    <property type="evidence" value="ECO:0007669"/>
    <property type="project" value="UniProtKB-SubCell"/>
</dbReference>
<accession>A0ABD1K541</accession>
<evidence type="ECO:0000256" key="9">
    <source>
        <dbReference type="ARBA" id="ARBA00023136"/>
    </source>
</evidence>
<evidence type="ECO:0000256" key="6">
    <source>
        <dbReference type="ARBA" id="ARBA00022824"/>
    </source>
</evidence>
<feature type="transmembrane region" description="Helical" evidence="14">
    <location>
        <begin position="108"/>
        <end position="127"/>
    </location>
</feature>
<dbReference type="AlphaFoldDB" id="A0ABD1K541"/>
<keyword evidence="11 14" id="KW-0407">Ion channel</keyword>